<dbReference type="AlphaFoldDB" id="A0A8S9RXE0"/>
<name>A0A8S9RXE0_BRACR</name>
<reference evidence="1" key="1">
    <citation type="submission" date="2019-12" db="EMBL/GenBank/DDBJ databases">
        <title>Genome sequencing and annotation of Brassica cretica.</title>
        <authorList>
            <person name="Studholme D.J."/>
            <person name="Sarris P."/>
        </authorList>
    </citation>
    <scope>NUCLEOTIDE SEQUENCE</scope>
    <source>
        <strain evidence="1">PFS-109/04</strain>
        <tissue evidence="1">Leaf</tissue>
    </source>
</reference>
<gene>
    <name evidence="1" type="ORF">F2Q69_00027765</name>
</gene>
<protein>
    <submittedName>
        <fullName evidence="1">Uncharacterized protein</fullName>
    </submittedName>
</protein>
<evidence type="ECO:0000313" key="2">
    <source>
        <dbReference type="Proteomes" id="UP000712600"/>
    </source>
</evidence>
<evidence type="ECO:0000313" key="1">
    <source>
        <dbReference type="EMBL" id="KAF3586001.1"/>
    </source>
</evidence>
<dbReference type="EMBL" id="QGKX02000088">
    <property type="protein sequence ID" value="KAF3586001.1"/>
    <property type="molecule type" value="Genomic_DNA"/>
</dbReference>
<sequence>MHLSSGQVFYYRDLSSFEPCWFRIWVGCLCYEHGFDGKTELGLQVQSPFPIVVVAVFSCRSRFLVGDGIVWPAVSGSDRSEMRRLGVFGSRSGRYRTAG</sequence>
<proteinExistence type="predicted"/>
<dbReference type="Proteomes" id="UP000712600">
    <property type="component" value="Unassembled WGS sequence"/>
</dbReference>
<organism evidence="1 2">
    <name type="scientific">Brassica cretica</name>
    <name type="common">Mustard</name>
    <dbReference type="NCBI Taxonomy" id="69181"/>
    <lineage>
        <taxon>Eukaryota</taxon>
        <taxon>Viridiplantae</taxon>
        <taxon>Streptophyta</taxon>
        <taxon>Embryophyta</taxon>
        <taxon>Tracheophyta</taxon>
        <taxon>Spermatophyta</taxon>
        <taxon>Magnoliopsida</taxon>
        <taxon>eudicotyledons</taxon>
        <taxon>Gunneridae</taxon>
        <taxon>Pentapetalae</taxon>
        <taxon>rosids</taxon>
        <taxon>malvids</taxon>
        <taxon>Brassicales</taxon>
        <taxon>Brassicaceae</taxon>
        <taxon>Brassiceae</taxon>
        <taxon>Brassica</taxon>
    </lineage>
</organism>
<accession>A0A8S9RXE0</accession>
<comment type="caution">
    <text evidence="1">The sequence shown here is derived from an EMBL/GenBank/DDBJ whole genome shotgun (WGS) entry which is preliminary data.</text>
</comment>